<accession>A0ABS5JU15</accession>
<keyword evidence="2" id="KW-0677">Repeat</keyword>
<dbReference type="InterPro" id="IPR006626">
    <property type="entry name" value="PbH1"/>
</dbReference>
<gene>
    <name evidence="6" type="ORF">KEM10_08605</name>
</gene>
<dbReference type="InterPro" id="IPR053243">
    <property type="entry name" value="SJ_maturation_regulator"/>
</dbReference>
<feature type="domain" description="Dockerin" evidence="5">
    <location>
        <begin position="1654"/>
        <end position="1722"/>
    </location>
</feature>
<dbReference type="PROSITE" id="PS51766">
    <property type="entry name" value="DOCKERIN"/>
    <property type="match status" value="1"/>
</dbReference>
<keyword evidence="1 4" id="KW-0732">Signal</keyword>
<dbReference type="Pfam" id="PF13229">
    <property type="entry name" value="Beta_helix"/>
    <property type="match status" value="2"/>
</dbReference>
<dbReference type="Gene3D" id="1.10.1330.10">
    <property type="entry name" value="Dockerin domain"/>
    <property type="match status" value="1"/>
</dbReference>
<evidence type="ECO:0000256" key="1">
    <source>
        <dbReference type="ARBA" id="ARBA00022729"/>
    </source>
</evidence>
<dbReference type="Proteomes" id="UP000708576">
    <property type="component" value="Unassembled WGS sequence"/>
</dbReference>
<dbReference type="EMBL" id="JAGUCO010000004">
    <property type="protein sequence ID" value="MBS2098338.1"/>
    <property type="molecule type" value="Genomic_DNA"/>
</dbReference>
<dbReference type="InterPro" id="IPR008965">
    <property type="entry name" value="CBM2/CBM3_carb-bd_dom_sf"/>
</dbReference>
<dbReference type="InterPro" id="IPR039448">
    <property type="entry name" value="Beta_helix"/>
</dbReference>
<dbReference type="PANTHER" id="PTHR47653">
    <property type="entry name" value="PROTEIN BARK BEETLE"/>
    <property type="match status" value="1"/>
</dbReference>
<protein>
    <recommendedName>
        <fullName evidence="5">Dockerin domain-containing protein</fullName>
    </recommendedName>
</protein>
<sequence length="1955" mass="210086">MKKSFTLVFILACFSWLVSSQTNVSGFITTDSTWTVDGSPYVVTSNLQISTSGVLTIDEGVEVRINDNTSIIVDGDLIVNGTTVNRVLFTSSEVDPLSRQKGDWNEINVRSGGTAEFNATTFEYGGYSSSYNISYACLSSSGGAITLADNCIIKDANNTGLRLLDGGTVQAESLQITACRWPVVYSSASDLTFNTDGIDILGNTLNGIFLDFTSLNSDMELDTISVPYVLLNEFTIQAGATLAIRAGNTVKVNSTNSVNVSGSLLTYGSVTDRVYVTSYQNDVLGGDTNNDGTTTVGAAGNWEAINISPGGVATFNATTIEYGGYSSSFNANYSCLYNNGGTLSLADNCVVHQSNNVGLRVVNGGDTHIESAQISDCRWPILYGSAANLTFAHNNVDISDNTFNGVYVDFSYLNGDMTLDTVAVPYVFTRAFYVQAAAALTIRAGNTIKFNNSSIYVRGALIADGSDTDMIYFTSYQNDNLGGDTNNDGAATPPAAGNWGSIRFEDSSVDAECSISYADFSFGGRSNRAPVWIQNASPSIENCNFENNYIGAYIEFNSSPSFRFNTIGSSSLVPFALTLDATPTFTDNSFSFSDNTYDAIGIISSTMTASANLPQRDVTGIPNVTYLLLGSVTIPEGITLTINPGVVIKGYSQSHLIIVKGALVADGGDENNIITFTSVRDDNFGNPQDTNKDGTQTVPAIANWGGIVFENTVDDENCVLNYTRLQYGAMPGRYYNTQYISGGQITLENASPQISNSILKDCHYGIYAFQASHPVVENNELVNTTYTPVAKSINAMPQFTGNSFTNPGWTAIGIIGESVGFNATLDKDTIAGYDNISYVLLDNLTINSGSDVEVKPGVVLKFNQSKSITVNGGFKAAGLETDSIIFTSIRDDNYGVPQDTKNDGDAEAPSAGNWTTIRYTGTANDDFNAIDFTRLLFGGNSNYGVVTWVDAGGQISNSTVSDSYYYGLRFDGTSDPDCSEEVFIQNCRLDPLAMSLMSNPLMSFTSPDIASNGNGSNGIFILEGNLANSANLVKRDVGGIYNIAYIIDRLTIGNNAILNISPGVVIKFRNYNSGITVNGALNANGAEEEKIVFTSIKDDSKGGDTNDDGNVSVPQRNNWSRIIFNASALEEDNLLNNCILNYGGYTYYSQGKNRSLVDIFDAYVEVDSCQLEHCNYGGIGIFGSSNAVVTNSQFNNLGEAPVILSMFAEPTFENNGVSNLGIVALGVAQETYSLDDTIPQRDFAGYDNITYYIYNTLTVNSGTNIVVPAGTIFKTYNHSAFTVNGALQVNGESGNPVVFTNLRDDAYGRPMDTNDNGAENGPSVQNYPIITYADISNDDSCSVDNTIFRYARSGVNMEQAAPDINASLFENCTWGVELRGVSTPALTNSTFNDLTYAPMVISLVSFPRDTVNNTISGTTYKAIGVLANEELVQDVTLKKNNFAGVRNIPYYFSGNYSIGTSVHLSIDPGVICKFHQGARMTVKRGLIAEGGSTADSVIVFTDIKDDFFGGDSNSNGPDNIANNYYNWKGLRFTDEAFDDSCRLENCLIRYAGYYNTEAAVTVEKASPSIRNSSLIYNANGVRATGASNPVINFCDIYGNTNFGVQNVDMAFDIDARYNYWGSNTGPTHASNPGGTGDAVTDMVNYDDFTTDGFTNPLMGDVSLNGHIQAYDASLILQHAATMITLNDLQQSVADVSGEAGITAYDASLVLQYVAGVITSFPAEVLKNTVAKTANDAYFSLNDVSPISTEFSTQLSVSNTSNLLSADIKLHFNAEVLQLKEVSGDQSGALMAYHIDNEKGEADLAFASAEAISNDGVWADLHFEIISGAEAETSIEFVELLSNEQYASANSKGAKVDNPVATVVQQVVIDESSLHTIYPNPSNGYIEFDYDVADENSEVVISAYSPNGTLITNLFSGTLNNGRYHFSGDELDSYHGVVIIRLMVEDEVFTQKVIIK</sequence>
<evidence type="ECO:0000313" key="7">
    <source>
        <dbReference type="Proteomes" id="UP000708576"/>
    </source>
</evidence>
<dbReference type="SUPFAM" id="SSF51126">
    <property type="entry name" value="Pectin lyase-like"/>
    <property type="match status" value="1"/>
</dbReference>
<comment type="caution">
    <text evidence="6">The sequence shown here is derived from an EMBL/GenBank/DDBJ whole genome shotgun (WGS) entry which is preliminary data.</text>
</comment>
<keyword evidence="3" id="KW-0325">Glycoprotein</keyword>
<dbReference type="RefSeq" id="WP_212215581.1">
    <property type="nucleotide sequence ID" value="NZ_JAGUCO010000004.1"/>
</dbReference>
<feature type="chain" id="PRO_5046032216" description="Dockerin domain-containing protein" evidence="4">
    <location>
        <begin position="21"/>
        <end position="1955"/>
    </location>
</feature>
<feature type="signal peptide" evidence="4">
    <location>
        <begin position="1"/>
        <end position="20"/>
    </location>
</feature>
<keyword evidence="7" id="KW-1185">Reference proteome</keyword>
<evidence type="ECO:0000259" key="5">
    <source>
        <dbReference type="PROSITE" id="PS51766"/>
    </source>
</evidence>
<evidence type="ECO:0000313" key="6">
    <source>
        <dbReference type="EMBL" id="MBS2098338.1"/>
    </source>
</evidence>
<dbReference type="InterPro" id="IPR011050">
    <property type="entry name" value="Pectin_lyase_fold/virulence"/>
</dbReference>
<name>A0ABS5JU15_9BACT</name>
<dbReference type="SMART" id="SM00710">
    <property type="entry name" value="PbH1"/>
    <property type="match status" value="13"/>
</dbReference>
<evidence type="ECO:0000256" key="4">
    <source>
        <dbReference type="SAM" id="SignalP"/>
    </source>
</evidence>
<dbReference type="SUPFAM" id="SSF49384">
    <property type="entry name" value="Carbohydrate-binding domain"/>
    <property type="match status" value="1"/>
</dbReference>
<dbReference type="Gene3D" id="2.160.20.10">
    <property type="entry name" value="Single-stranded right-handed beta-helix, Pectin lyase-like"/>
    <property type="match status" value="1"/>
</dbReference>
<evidence type="ECO:0000256" key="2">
    <source>
        <dbReference type="ARBA" id="ARBA00022737"/>
    </source>
</evidence>
<dbReference type="PANTHER" id="PTHR47653:SF1">
    <property type="entry name" value="DELETED IN MALIGNANT BRAIN TUMORS 1 PROTEIN"/>
    <property type="match status" value="1"/>
</dbReference>
<reference evidence="6 7" key="1">
    <citation type="journal article" date="2015" name="Int. J. Syst. Evol. Microbiol.">
        <title>Carboxylicivirga linearis sp. nov., isolated from a sea cucumber culture pond.</title>
        <authorList>
            <person name="Wang F.Q."/>
            <person name="Zhou Y.X."/>
            <person name="Lin X.Z."/>
            <person name="Chen G.J."/>
            <person name="Du Z.J."/>
        </authorList>
    </citation>
    <scope>NUCLEOTIDE SEQUENCE [LARGE SCALE GENOMIC DNA]</scope>
    <source>
        <strain evidence="6 7">FB218</strain>
    </source>
</reference>
<dbReference type="CDD" id="cd14256">
    <property type="entry name" value="Dockerin_I"/>
    <property type="match status" value="1"/>
</dbReference>
<dbReference type="Gene3D" id="2.60.40.680">
    <property type="match status" value="1"/>
</dbReference>
<organism evidence="6 7">
    <name type="scientific">Carboxylicivirga linearis</name>
    <dbReference type="NCBI Taxonomy" id="1628157"/>
    <lineage>
        <taxon>Bacteria</taxon>
        <taxon>Pseudomonadati</taxon>
        <taxon>Bacteroidota</taxon>
        <taxon>Bacteroidia</taxon>
        <taxon>Marinilabiliales</taxon>
        <taxon>Marinilabiliaceae</taxon>
        <taxon>Carboxylicivirga</taxon>
    </lineage>
</organism>
<dbReference type="InterPro" id="IPR016134">
    <property type="entry name" value="Dockerin_dom"/>
</dbReference>
<dbReference type="SUPFAM" id="SSF63446">
    <property type="entry name" value="Type I dockerin domain"/>
    <property type="match status" value="1"/>
</dbReference>
<dbReference type="InterPro" id="IPR012334">
    <property type="entry name" value="Pectin_lyas_fold"/>
</dbReference>
<dbReference type="InterPro" id="IPR036439">
    <property type="entry name" value="Dockerin_dom_sf"/>
</dbReference>
<proteinExistence type="predicted"/>
<evidence type="ECO:0000256" key="3">
    <source>
        <dbReference type="ARBA" id="ARBA00023180"/>
    </source>
</evidence>